<dbReference type="OrthoDB" id="517560at2"/>
<dbReference type="HOGENOM" id="CLU_1123513_0_0_5"/>
<dbReference type="PATRIC" id="fig|349215.9.peg.80"/>
<reference evidence="3 4" key="1">
    <citation type="journal article" date="2013" name="ISME J.">
        <title>By their genes ye shall know them: genomic signatures of predatory bacteria.</title>
        <authorList>
            <person name="Pasternak Z."/>
            <person name="Pietrokovski S."/>
            <person name="Rotem O."/>
            <person name="Gophna U."/>
            <person name="Lurie-Weinberger M.N."/>
            <person name="Jurkevitch E."/>
        </authorList>
    </citation>
    <scope>NUCLEOTIDE SEQUENCE [LARGE SCALE GENOMIC DNA]</scope>
    <source>
        <strain evidence="3">EPB</strain>
    </source>
</reference>
<protein>
    <recommendedName>
        <fullName evidence="2">DUF305 domain-containing protein</fullName>
    </recommendedName>
</protein>
<dbReference type="STRING" id="349215.A11S_79"/>
<feature type="chain" id="PRO_5004060301" description="DUF305 domain-containing protein" evidence="1">
    <location>
        <begin position="24"/>
        <end position="247"/>
    </location>
</feature>
<dbReference type="InterPro" id="IPR005183">
    <property type="entry name" value="DUF305_CopM-like"/>
</dbReference>
<dbReference type="RefSeq" id="WP_015466481.1">
    <property type="nucleotide sequence ID" value="NC_020812.1"/>
</dbReference>
<dbReference type="PANTHER" id="PTHR36933:SF1">
    <property type="entry name" value="SLL0788 PROTEIN"/>
    <property type="match status" value="1"/>
</dbReference>
<feature type="domain" description="DUF305" evidence="2">
    <location>
        <begin position="52"/>
        <end position="210"/>
    </location>
</feature>
<dbReference type="Gene3D" id="1.20.1260.10">
    <property type="match status" value="2"/>
</dbReference>
<evidence type="ECO:0000313" key="4">
    <source>
        <dbReference type="Proteomes" id="UP000011932"/>
    </source>
</evidence>
<proteinExistence type="predicted"/>
<evidence type="ECO:0000259" key="2">
    <source>
        <dbReference type="Pfam" id="PF03713"/>
    </source>
</evidence>
<accession>M4VFT8</accession>
<evidence type="ECO:0000313" key="3">
    <source>
        <dbReference type="EMBL" id="AGH96916.1"/>
    </source>
</evidence>
<dbReference type="InterPro" id="IPR012347">
    <property type="entry name" value="Ferritin-like"/>
</dbReference>
<dbReference type="EMBL" id="CP003538">
    <property type="protein sequence ID" value="AGH96916.1"/>
    <property type="molecule type" value="Genomic_DNA"/>
</dbReference>
<dbReference type="PANTHER" id="PTHR36933">
    <property type="entry name" value="SLL0788 PROTEIN"/>
    <property type="match status" value="1"/>
</dbReference>
<dbReference type="AlphaFoldDB" id="M4VFT8"/>
<feature type="signal peptide" evidence="1">
    <location>
        <begin position="1"/>
        <end position="23"/>
    </location>
</feature>
<gene>
    <name evidence="3" type="ORF">A11S_79</name>
</gene>
<evidence type="ECO:0000256" key="1">
    <source>
        <dbReference type="SAM" id="SignalP"/>
    </source>
</evidence>
<name>M4VFT8_9BACT</name>
<organism evidence="3 4">
    <name type="scientific">Micavibrio aeruginosavorus EPB</name>
    <dbReference type="NCBI Taxonomy" id="349215"/>
    <lineage>
        <taxon>Bacteria</taxon>
        <taxon>Pseudomonadati</taxon>
        <taxon>Bdellovibrionota</taxon>
        <taxon>Bdellovibrionia</taxon>
        <taxon>Bdellovibrionales</taxon>
        <taxon>Pseudobdellovibrionaceae</taxon>
        <taxon>Micavibrio</taxon>
    </lineage>
</organism>
<keyword evidence="1" id="KW-0732">Signal</keyword>
<dbReference type="Pfam" id="PF03713">
    <property type="entry name" value="DUF305"/>
    <property type="match status" value="1"/>
</dbReference>
<dbReference type="KEGG" id="man:A11S_79"/>
<dbReference type="Proteomes" id="UP000011932">
    <property type="component" value="Chromosome"/>
</dbReference>
<sequence length="247" mass="27112">MIRTIRLVAALALLAGVSTPALASVEPDYDPSKPRVTTPWYGMMTAANQKADMTFITGMRPHHAGALTMSTEYLSNPDATNATLKQLARGIIHNQTFEISMLDKVESHIDDFSFTGNRAVRGQIATRGLAQQQQFKRAPMPGPLDRWAGTRAVSAEDVRFAKAMIIHHEGALDMANAYLADPDANNGYLKLMSLDILRDQKMEIDLMKSIIGKYAGNPDDVKIDPSMVHGMDHMMHGSDPHAGHHAH</sequence>